<gene>
    <name evidence="2" type="ORF">BCL93_104175</name>
</gene>
<proteinExistence type="predicted"/>
<dbReference type="RefSeq" id="WP_112054671.1">
    <property type="nucleotide sequence ID" value="NZ_QLSX01000004.1"/>
</dbReference>
<comment type="caution">
    <text evidence="2">The sequence shown here is derived from an EMBL/GenBank/DDBJ whole genome shotgun (WGS) entry which is preliminary data.</text>
</comment>
<keyword evidence="1" id="KW-1133">Transmembrane helix</keyword>
<evidence type="ECO:0000256" key="1">
    <source>
        <dbReference type="SAM" id="Phobius"/>
    </source>
</evidence>
<keyword evidence="1" id="KW-0812">Transmembrane</keyword>
<dbReference type="PANTHER" id="PTHR39594:SF1">
    <property type="entry name" value="PROTEIN YCHQ"/>
    <property type="match status" value="1"/>
</dbReference>
<name>A0A328XT41_9GAMM</name>
<organism evidence="2 3">
    <name type="scientific">Onishia taeanensis</name>
    <dbReference type="NCBI Taxonomy" id="284577"/>
    <lineage>
        <taxon>Bacteria</taxon>
        <taxon>Pseudomonadati</taxon>
        <taxon>Pseudomonadota</taxon>
        <taxon>Gammaproteobacteria</taxon>
        <taxon>Oceanospirillales</taxon>
        <taxon>Halomonadaceae</taxon>
        <taxon>Onishia</taxon>
    </lineage>
</organism>
<dbReference type="Proteomes" id="UP000249700">
    <property type="component" value="Unassembled WGS sequence"/>
</dbReference>
<keyword evidence="1" id="KW-0472">Membrane</keyword>
<dbReference type="InterPro" id="IPR007360">
    <property type="entry name" value="SirB"/>
</dbReference>
<feature type="transmembrane region" description="Helical" evidence="1">
    <location>
        <begin position="40"/>
        <end position="66"/>
    </location>
</feature>
<evidence type="ECO:0000313" key="2">
    <source>
        <dbReference type="EMBL" id="RAR62198.1"/>
    </source>
</evidence>
<dbReference type="GO" id="GO:0005886">
    <property type="term" value="C:plasma membrane"/>
    <property type="evidence" value="ECO:0007669"/>
    <property type="project" value="TreeGrafter"/>
</dbReference>
<dbReference type="AlphaFoldDB" id="A0A328XT41"/>
<feature type="transmembrane region" description="Helical" evidence="1">
    <location>
        <begin position="102"/>
        <end position="120"/>
    </location>
</feature>
<sequence length="128" mass="14131">MSSYLLIKYLHMSAAGLSLSLFVLRAWWSVRASPRLQARWVRILPHVIDTALLTLGVSLMLMLRAWPHQQPWLAAKLLGLLAYVLLGSVAIKRGRTPAKRGLAALAAVTVFLYIVGAALHHSPLSWLA</sequence>
<protein>
    <submittedName>
        <fullName evidence="2">Putative membrane protein SirB2</fullName>
    </submittedName>
</protein>
<feature type="transmembrane region" description="Helical" evidence="1">
    <location>
        <begin position="72"/>
        <end position="90"/>
    </location>
</feature>
<dbReference type="EMBL" id="QLSX01000004">
    <property type="protein sequence ID" value="RAR62198.1"/>
    <property type="molecule type" value="Genomic_DNA"/>
</dbReference>
<evidence type="ECO:0000313" key="3">
    <source>
        <dbReference type="Proteomes" id="UP000249700"/>
    </source>
</evidence>
<dbReference type="PIRSF" id="PIRSF005610">
    <property type="entry name" value="SirB"/>
    <property type="match status" value="1"/>
</dbReference>
<accession>A0A328XT41</accession>
<dbReference type="PANTHER" id="PTHR39594">
    <property type="entry name" value="PROTEIN YCHQ"/>
    <property type="match status" value="1"/>
</dbReference>
<dbReference type="Pfam" id="PF04247">
    <property type="entry name" value="SirB"/>
    <property type="match status" value="1"/>
</dbReference>
<reference evidence="2 3" key="1">
    <citation type="submission" date="2018-06" db="EMBL/GenBank/DDBJ databases">
        <title>Comparative analysis of microorganisms from saline springs in Andes Mountain Range, Colombia.</title>
        <authorList>
            <person name="Rubin E."/>
        </authorList>
    </citation>
    <scope>NUCLEOTIDE SEQUENCE [LARGE SCALE GENOMIC DNA]</scope>
    <source>
        <strain evidence="2 3">USBA-857</strain>
    </source>
</reference>
<feature type="transmembrane region" description="Helical" evidence="1">
    <location>
        <begin position="6"/>
        <end position="28"/>
    </location>
</feature>
<dbReference type="OrthoDB" id="5588650at2"/>